<proteinExistence type="predicted"/>
<keyword evidence="2" id="KW-1185">Reference proteome</keyword>
<dbReference type="AlphaFoldDB" id="A0A1H9WZ37"/>
<name>A0A1H9WZ37_9BACI</name>
<protein>
    <submittedName>
        <fullName evidence="1">Uncharacterized protein</fullName>
    </submittedName>
</protein>
<gene>
    <name evidence="1" type="ORF">SAMN05444126_1674</name>
</gene>
<evidence type="ECO:0000313" key="1">
    <source>
        <dbReference type="EMBL" id="SES39170.1"/>
    </source>
</evidence>
<reference evidence="2" key="1">
    <citation type="submission" date="2016-10" db="EMBL/GenBank/DDBJ databases">
        <authorList>
            <person name="de Groot N.N."/>
        </authorList>
    </citation>
    <scope>NUCLEOTIDE SEQUENCE [LARGE SCALE GENOMIC DNA]</scope>
    <source>
        <strain evidence="2">10nlg</strain>
    </source>
</reference>
<dbReference type="Proteomes" id="UP000199318">
    <property type="component" value="Unassembled WGS sequence"/>
</dbReference>
<comment type="caution">
    <text evidence="1">The sequence shown here is derived from an EMBL/GenBank/DDBJ whole genome shotgun (WGS) entry which is preliminary data.</text>
</comment>
<organism evidence="1 2">
    <name type="scientific">Salisediminibacterium halotolerans</name>
    <dbReference type="NCBI Taxonomy" id="517425"/>
    <lineage>
        <taxon>Bacteria</taxon>
        <taxon>Bacillati</taxon>
        <taxon>Bacillota</taxon>
        <taxon>Bacilli</taxon>
        <taxon>Bacillales</taxon>
        <taxon>Bacillaceae</taxon>
        <taxon>Salisediminibacterium</taxon>
    </lineage>
</organism>
<dbReference type="EMBL" id="FOGV01000067">
    <property type="protein sequence ID" value="SES39170.1"/>
    <property type="molecule type" value="Genomic_DNA"/>
</dbReference>
<feature type="non-terminal residue" evidence="1">
    <location>
        <position position="32"/>
    </location>
</feature>
<accession>A0A1H9WZ37</accession>
<dbReference type="STRING" id="1464123.SAMN05444126_1674"/>
<evidence type="ECO:0000313" key="2">
    <source>
        <dbReference type="Proteomes" id="UP000199318"/>
    </source>
</evidence>
<sequence>MQSVDKVMISLDVMLNRTDDDASSGFFPRASA</sequence>